<comment type="caution">
    <text evidence="5">The sequence shown here is derived from an EMBL/GenBank/DDBJ whole genome shotgun (WGS) entry which is preliminary data.</text>
</comment>
<evidence type="ECO:0000259" key="3">
    <source>
        <dbReference type="Pfam" id="PF05970"/>
    </source>
</evidence>
<keyword evidence="2" id="KW-0547">Nucleotide-binding</keyword>
<name>A0A9P0ZD18_CUSEU</name>
<dbReference type="InterPro" id="IPR049163">
    <property type="entry name" value="Pif1-like_2B_dom"/>
</dbReference>
<dbReference type="GO" id="GO:0016787">
    <property type="term" value="F:hydrolase activity"/>
    <property type="evidence" value="ECO:0007669"/>
    <property type="project" value="UniProtKB-KW"/>
</dbReference>
<keyword evidence="2" id="KW-0227">DNA damage</keyword>
<keyword evidence="6" id="KW-1185">Reference proteome</keyword>
<gene>
    <name evidence="5" type="ORF">CEURO_LOCUS13302</name>
</gene>
<keyword evidence="2" id="KW-0347">Helicase</keyword>
<dbReference type="PANTHER" id="PTHR10492:SF78">
    <property type="entry name" value="ATP-DEPENDENT DNA HELICASE"/>
    <property type="match status" value="1"/>
</dbReference>
<dbReference type="EMBL" id="CAMAPE010000035">
    <property type="protein sequence ID" value="CAH9096167.1"/>
    <property type="molecule type" value="Genomic_DNA"/>
</dbReference>
<reference evidence="5" key="1">
    <citation type="submission" date="2022-07" db="EMBL/GenBank/DDBJ databases">
        <authorList>
            <person name="Macas J."/>
            <person name="Novak P."/>
            <person name="Neumann P."/>
        </authorList>
    </citation>
    <scope>NUCLEOTIDE SEQUENCE</scope>
</reference>
<evidence type="ECO:0000256" key="1">
    <source>
        <dbReference type="ARBA" id="ARBA00004474"/>
    </source>
</evidence>
<feature type="domain" description="DNA helicase Pif1-like DEAD-box helicase" evidence="3">
    <location>
        <begin position="342"/>
        <end position="564"/>
    </location>
</feature>
<organism evidence="5 6">
    <name type="scientific">Cuscuta europaea</name>
    <name type="common">European dodder</name>
    <dbReference type="NCBI Taxonomy" id="41803"/>
    <lineage>
        <taxon>Eukaryota</taxon>
        <taxon>Viridiplantae</taxon>
        <taxon>Streptophyta</taxon>
        <taxon>Embryophyta</taxon>
        <taxon>Tracheophyta</taxon>
        <taxon>Spermatophyta</taxon>
        <taxon>Magnoliopsida</taxon>
        <taxon>eudicotyledons</taxon>
        <taxon>Gunneridae</taxon>
        <taxon>Pentapetalae</taxon>
        <taxon>asterids</taxon>
        <taxon>lamiids</taxon>
        <taxon>Solanales</taxon>
        <taxon>Convolvulaceae</taxon>
        <taxon>Cuscuteae</taxon>
        <taxon>Cuscuta</taxon>
        <taxon>Cuscuta subgen. Cuscuta</taxon>
    </lineage>
</organism>
<dbReference type="Gene3D" id="3.40.50.300">
    <property type="entry name" value="P-loop containing nucleotide triphosphate hydrolases"/>
    <property type="match status" value="1"/>
</dbReference>
<dbReference type="GO" id="GO:0009536">
    <property type="term" value="C:plastid"/>
    <property type="evidence" value="ECO:0007669"/>
    <property type="project" value="UniProtKB-SubCell"/>
</dbReference>
<keyword evidence="2" id="KW-0378">Hydrolase</keyword>
<dbReference type="EC" id="5.6.2.3" evidence="2"/>
<evidence type="ECO:0000313" key="6">
    <source>
        <dbReference type="Proteomes" id="UP001152484"/>
    </source>
</evidence>
<dbReference type="Proteomes" id="UP001152484">
    <property type="component" value="Unassembled WGS sequence"/>
</dbReference>
<comment type="similarity">
    <text evidence="2">Belongs to the helicase family.</text>
</comment>
<evidence type="ECO:0000313" key="5">
    <source>
        <dbReference type="EMBL" id="CAH9096167.1"/>
    </source>
</evidence>
<accession>A0A9P0ZD18</accession>
<sequence>MEWCNQSTSIKYLFKYINKGYDRITAVIVPAHNDVSPQNENIDEIKQYLDCRYVSPCEACWRIFSFPIHGRSPAVERLFFHLPNEQSVFFSDNDDLESVLTRKIVKESMFTSWMQANKIYPEGKDLTYAKFVSRFVYVASKRCWKPRTKGYTIGRLIWVPPTTGELFYLRMMLTVTKGPRCYEDIRTVANIQYPSFREACFAAGLLGDDKEYIGALKEVKDWASGHYLRKLFVTLLLSCPVSRPEHVWEQTWQWLADGILYQQRRLSIIPDLQLSDQELQNLTLVELEKLMQKKRKSLKDFPSIPYPNGYITEQLGNRLIYAEREYDTSKLREEFQSLYASLTDEQKAIFDTIMEAVTNQKGGVYFLYGYYGGTGKTFMWRTLASALRSQRHIVLTVASTGIASLLLPGGRTAHSKFSIPVPTLENSTCNIHQGSELAELLKQTKLIIWDEATMAHKFCFEALDRSLSDIINNDGDSNSPFGGRVIVFGGDFRQTLPVIPGGSRSDIVNATINSSYLWEDCQVLSLTKNMRLQNSLDMTSATELKEFSKWILDVGDGKILEPNDGYAEIKIPDEFLIKEFDDPIDAIIRSTYPNLMEQYKNEEFLKGRAILASTIEIVDKINDYVLSLLPDREYLSCDSVDKSDVVEAEAFEALTPEFLNSLRTSGLPNHRIRLKVGTPVMLLRNIDQSEGLCNGTRLIVTRLRNHVIGARIMSESYGGDEIYIPRMCMYPSQSPWPFKLIRRQFPIMVSYAMTINKSQGQSLERV</sequence>
<dbReference type="GO" id="GO:0043139">
    <property type="term" value="F:5'-3' DNA helicase activity"/>
    <property type="evidence" value="ECO:0007669"/>
    <property type="project" value="UniProtKB-EC"/>
</dbReference>
<feature type="domain" description="DNA helicase Pif1-like 2B" evidence="4">
    <location>
        <begin position="657"/>
        <end position="703"/>
    </location>
</feature>
<dbReference type="InterPro" id="IPR027417">
    <property type="entry name" value="P-loop_NTPase"/>
</dbReference>
<proteinExistence type="inferred from homology"/>
<comment type="catalytic activity">
    <reaction evidence="2">
        <text>ATP + H2O = ADP + phosphate + H(+)</text>
        <dbReference type="Rhea" id="RHEA:13065"/>
        <dbReference type="ChEBI" id="CHEBI:15377"/>
        <dbReference type="ChEBI" id="CHEBI:15378"/>
        <dbReference type="ChEBI" id="CHEBI:30616"/>
        <dbReference type="ChEBI" id="CHEBI:43474"/>
        <dbReference type="ChEBI" id="CHEBI:456216"/>
        <dbReference type="EC" id="5.6.2.3"/>
    </reaction>
</comment>
<dbReference type="GO" id="GO:0005524">
    <property type="term" value="F:ATP binding"/>
    <property type="evidence" value="ECO:0007669"/>
    <property type="project" value="UniProtKB-KW"/>
</dbReference>
<dbReference type="GO" id="GO:0006281">
    <property type="term" value="P:DNA repair"/>
    <property type="evidence" value="ECO:0007669"/>
    <property type="project" value="UniProtKB-KW"/>
</dbReference>
<protein>
    <recommendedName>
        <fullName evidence="2">ATP-dependent DNA helicase</fullName>
        <ecNumber evidence="2">5.6.2.3</ecNumber>
    </recommendedName>
</protein>
<feature type="non-terminal residue" evidence="5">
    <location>
        <position position="766"/>
    </location>
</feature>
<dbReference type="Pfam" id="PF21530">
    <property type="entry name" value="Pif1_2B_dom"/>
    <property type="match status" value="1"/>
</dbReference>
<evidence type="ECO:0000259" key="4">
    <source>
        <dbReference type="Pfam" id="PF21530"/>
    </source>
</evidence>
<keyword evidence="2" id="KW-0233">DNA recombination</keyword>
<evidence type="ECO:0000256" key="2">
    <source>
        <dbReference type="RuleBase" id="RU363044"/>
    </source>
</evidence>
<dbReference type="GO" id="GO:0000723">
    <property type="term" value="P:telomere maintenance"/>
    <property type="evidence" value="ECO:0007669"/>
    <property type="project" value="InterPro"/>
</dbReference>
<keyword evidence="2" id="KW-0234">DNA repair</keyword>
<dbReference type="AlphaFoldDB" id="A0A9P0ZD18"/>
<dbReference type="InterPro" id="IPR010285">
    <property type="entry name" value="DNA_helicase_pif1-like_DEAD"/>
</dbReference>
<comment type="cofactor">
    <cofactor evidence="2">
        <name>Mg(2+)</name>
        <dbReference type="ChEBI" id="CHEBI:18420"/>
    </cofactor>
</comment>
<dbReference type="GO" id="GO:0006310">
    <property type="term" value="P:DNA recombination"/>
    <property type="evidence" value="ECO:0007669"/>
    <property type="project" value="UniProtKB-KW"/>
</dbReference>
<dbReference type="PANTHER" id="PTHR10492">
    <property type="match status" value="1"/>
</dbReference>
<keyword evidence="2" id="KW-0067">ATP-binding</keyword>
<dbReference type="OrthoDB" id="1934728at2759"/>
<dbReference type="Pfam" id="PF05970">
    <property type="entry name" value="PIF1"/>
    <property type="match status" value="1"/>
</dbReference>
<dbReference type="SUPFAM" id="SSF52540">
    <property type="entry name" value="P-loop containing nucleoside triphosphate hydrolases"/>
    <property type="match status" value="2"/>
</dbReference>
<comment type="subcellular location">
    <subcellularLocation>
        <location evidence="1">Plastid</location>
    </subcellularLocation>
</comment>